<keyword evidence="1" id="KW-1133">Transmembrane helix</keyword>
<proteinExistence type="predicted"/>
<keyword evidence="1" id="KW-0472">Membrane</keyword>
<dbReference type="EMBL" id="JASCZI010182263">
    <property type="protein sequence ID" value="MED6187486.1"/>
    <property type="molecule type" value="Genomic_DNA"/>
</dbReference>
<evidence type="ECO:0000256" key="1">
    <source>
        <dbReference type="SAM" id="Phobius"/>
    </source>
</evidence>
<reference evidence="2 3" key="1">
    <citation type="journal article" date="2023" name="Plants (Basel)">
        <title>Bridging the Gap: Combining Genomics and Transcriptomics Approaches to Understand Stylosanthes scabra, an Orphan Legume from the Brazilian Caatinga.</title>
        <authorList>
            <person name="Ferreira-Neto J.R.C."/>
            <person name="da Silva M.D."/>
            <person name="Binneck E."/>
            <person name="de Melo N.F."/>
            <person name="da Silva R.H."/>
            <person name="de Melo A.L.T.M."/>
            <person name="Pandolfi V."/>
            <person name="Bustamante F.O."/>
            <person name="Brasileiro-Vidal A.C."/>
            <person name="Benko-Iseppon A.M."/>
        </authorList>
    </citation>
    <scope>NUCLEOTIDE SEQUENCE [LARGE SCALE GENOMIC DNA]</scope>
    <source>
        <tissue evidence="2">Leaves</tissue>
    </source>
</reference>
<comment type="caution">
    <text evidence="2">The sequence shown here is derived from an EMBL/GenBank/DDBJ whole genome shotgun (WGS) entry which is preliminary data.</text>
</comment>
<dbReference type="Proteomes" id="UP001341840">
    <property type="component" value="Unassembled WGS sequence"/>
</dbReference>
<feature type="transmembrane region" description="Helical" evidence="1">
    <location>
        <begin position="20"/>
        <end position="41"/>
    </location>
</feature>
<sequence length="60" mass="6917">MKNVNLMTLKKPLMGGKPSYVSFGANLGRTTFYEAFFTLWYMENHKRSKERVMGHAAVKC</sequence>
<accession>A0ABU6WNN8</accession>
<keyword evidence="1" id="KW-0812">Transmembrane</keyword>
<evidence type="ECO:0000313" key="3">
    <source>
        <dbReference type="Proteomes" id="UP001341840"/>
    </source>
</evidence>
<keyword evidence="3" id="KW-1185">Reference proteome</keyword>
<evidence type="ECO:0000313" key="2">
    <source>
        <dbReference type="EMBL" id="MED6187486.1"/>
    </source>
</evidence>
<gene>
    <name evidence="2" type="ORF">PIB30_076924</name>
</gene>
<organism evidence="2 3">
    <name type="scientific">Stylosanthes scabra</name>
    <dbReference type="NCBI Taxonomy" id="79078"/>
    <lineage>
        <taxon>Eukaryota</taxon>
        <taxon>Viridiplantae</taxon>
        <taxon>Streptophyta</taxon>
        <taxon>Embryophyta</taxon>
        <taxon>Tracheophyta</taxon>
        <taxon>Spermatophyta</taxon>
        <taxon>Magnoliopsida</taxon>
        <taxon>eudicotyledons</taxon>
        <taxon>Gunneridae</taxon>
        <taxon>Pentapetalae</taxon>
        <taxon>rosids</taxon>
        <taxon>fabids</taxon>
        <taxon>Fabales</taxon>
        <taxon>Fabaceae</taxon>
        <taxon>Papilionoideae</taxon>
        <taxon>50 kb inversion clade</taxon>
        <taxon>dalbergioids sensu lato</taxon>
        <taxon>Dalbergieae</taxon>
        <taxon>Pterocarpus clade</taxon>
        <taxon>Stylosanthes</taxon>
    </lineage>
</organism>
<protein>
    <submittedName>
        <fullName evidence="2">Uncharacterized protein</fullName>
    </submittedName>
</protein>
<name>A0ABU6WNN8_9FABA</name>
<feature type="non-terminal residue" evidence="2">
    <location>
        <position position="60"/>
    </location>
</feature>